<dbReference type="EnsemblBacteria" id="AAC07601">
    <property type="protein sequence ID" value="AAC07601"/>
    <property type="gene ID" value="aq_1743"/>
</dbReference>
<dbReference type="Proteomes" id="UP000000798">
    <property type="component" value="Chromosome"/>
</dbReference>
<evidence type="ECO:0000313" key="4">
    <source>
        <dbReference type="EMBL" id="AAC07601.1"/>
    </source>
</evidence>
<dbReference type="FunFam" id="2.70.70.10:FF:000023">
    <property type="entry name" value="Peptidase, M23 family"/>
    <property type="match status" value="1"/>
</dbReference>
<dbReference type="InterPro" id="IPR050570">
    <property type="entry name" value="Cell_wall_metabolism_enzyme"/>
</dbReference>
<accession>O67629</accession>
<dbReference type="Gene3D" id="2.70.70.10">
    <property type="entry name" value="Glucose Permease (Domain IIA)"/>
    <property type="match status" value="1"/>
</dbReference>
<keyword evidence="1" id="KW-0732">Signal</keyword>
<reference evidence="4 5" key="1">
    <citation type="journal article" date="1998" name="Nature">
        <title>The complete genome of the hyperthermophilic bacterium Aquifex aeolicus.</title>
        <authorList>
            <person name="Deckert G."/>
            <person name="Warren P.V."/>
            <person name="Gaasterland T."/>
            <person name="Young W.G."/>
            <person name="Lenox A.L."/>
            <person name="Graham D.E."/>
            <person name="Overbeek R."/>
            <person name="Snead M.A."/>
            <person name="Keller M."/>
            <person name="Aujay M."/>
            <person name="Huber R."/>
            <person name="Feldman R.A."/>
            <person name="Short J.M."/>
            <person name="Olson G.J."/>
            <person name="Swanson R.V."/>
        </authorList>
    </citation>
    <scope>NUCLEOTIDE SEQUENCE [LARGE SCALE GENOMIC DNA]</scope>
    <source>
        <strain evidence="4 5">VF5</strain>
    </source>
</reference>
<dbReference type="SUPFAM" id="SSF51261">
    <property type="entry name" value="Duplicated hybrid motif"/>
    <property type="match status" value="1"/>
</dbReference>
<dbReference type="RefSeq" id="WP_010881132.1">
    <property type="nucleotide sequence ID" value="NC_000918.1"/>
</dbReference>
<dbReference type="OrthoDB" id="9805799at2"/>
<evidence type="ECO:0000256" key="2">
    <source>
        <dbReference type="SAM" id="Coils"/>
    </source>
</evidence>
<dbReference type="eggNOG" id="COG0739">
    <property type="taxonomic scope" value="Bacteria"/>
</dbReference>
<dbReference type="PANTHER" id="PTHR21666:SF289">
    <property type="entry name" value="L-ALA--D-GLU ENDOPEPTIDASE"/>
    <property type="match status" value="1"/>
</dbReference>
<protein>
    <recommendedName>
        <fullName evidence="3">M23ase beta-sheet core domain-containing protein</fullName>
    </recommendedName>
</protein>
<gene>
    <name evidence="4" type="ordered locus">aq_1743</name>
</gene>
<dbReference type="AlphaFoldDB" id="O67629"/>
<dbReference type="STRING" id="224324.aq_1743"/>
<dbReference type="PIR" id="C70450">
    <property type="entry name" value="C70450"/>
</dbReference>
<feature type="domain" description="M23ase beta-sheet core" evidence="3">
    <location>
        <begin position="308"/>
        <end position="402"/>
    </location>
</feature>
<proteinExistence type="predicted"/>
<evidence type="ECO:0000259" key="3">
    <source>
        <dbReference type="Pfam" id="PF01551"/>
    </source>
</evidence>
<dbReference type="InParanoid" id="O67629"/>
<dbReference type="Pfam" id="PF01551">
    <property type="entry name" value="Peptidase_M23"/>
    <property type="match status" value="1"/>
</dbReference>
<evidence type="ECO:0000313" key="5">
    <source>
        <dbReference type="Proteomes" id="UP000000798"/>
    </source>
</evidence>
<keyword evidence="2" id="KW-0175">Coiled coil</keyword>
<feature type="coiled-coil region" evidence="2">
    <location>
        <begin position="244"/>
        <end position="271"/>
    </location>
</feature>
<sequence>MKKKLIGILLVLVVIVALGFYFLVLTKPRVLNVEEFSSIPRKKIVRLKIEHADKAQLLRVLILQNGKEYVVYEGKPMPEVLLEIHPKKLGLKEGEAEVVIELSRFYFLKEKYSIRSHIDYTPPLVNVVFSPYAVMNGGSGAVRVSVSEESDLKLSVKDLIFPFYKIAGNTYFSLFGVPIDFSPSDSIKIIAKDKVGNESVVLVPVRIRQKHYPVYKIELKGREKVLIPKLSSLLGEEINKSNFIQAFKKVNEDLRRENEEKISEIGKKSEERIYWSGKFLQLKNSKVVSLYGEKRIYTYGGKQISTSYHWGYDLASVKNSPVEASNSGRVVFTGFLGIYGNTVIIDHGYGLMSIYSHLAEFRVKEGDIVKKGQIIGVTDTTGLAFGDHLHFGIMINGLPVNPIEWWDKKWIKNNILPAIQSSTSR</sequence>
<dbReference type="CDD" id="cd12797">
    <property type="entry name" value="M23_peptidase"/>
    <property type="match status" value="1"/>
</dbReference>
<name>O67629_AQUAE</name>
<evidence type="ECO:0000256" key="1">
    <source>
        <dbReference type="ARBA" id="ARBA00022729"/>
    </source>
</evidence>
<dbReference type="InterPro" id="IPR016047">
    <property type="entry name" value="M23ase_b-sheet_dom"/>
</dbReference>
<dbReference type="GO" id="GO:0004222">
    <property type="term" value="F:metalloendopeptidase activity"/>
    <property type="evidence" value="ECO:0000318"/>
    <property type="project" value="GO_Central"/>
</dbReference>
<organism evidence="4 5">
    <name type="scientific">Aquifex aeolicus (strain VF5)</name>
    <dbReference type="NCBI Taxonomy" id="224324"/>
    <lineage>
        <taxon>Bacteria</taxon>
        <taxon>Pseudomonadati</taxon>
        <taxon>Aquificota</taxon>
        <taxon>Aquificia</taxon>
        <taxon>Aquificales</taxon>
        <taxon>Aquificaceae</taxon>
        <taxon>Aquifex</taxon>
    </lineage>
</organism>
<dbReference type="InterPro" id="IPR011055">
    <property type="entry name" value="Dup_hybrid_motif"/>
</dbReference>
<dbReference type="EMBL" id="AE000657">
    <property type="protein sequence ID" value="AAC07601.1"/>
    <property type="molecule type" value="Genomic_DNA"/>
</dbReference>
<dbReference type="KEGG" id="aae:aq_1743"/>
<dbReference type="HOGENOM" id="CLU_048239_0_0_0"/>
<dbReference type="PANTHER" id="PTHR21666">
    <property type="entry name" value="PEPTIDASE-RELATED"/>
    <property type="match status" value="1"/>
</dbReference>
<keyword evidence="5" id="KW-1185">Reference proteome</keyword>